<evidence type="ECO:0000259" key="5">
    <source>
        <dbReference type="Pfam" id="PF03807"/>
    </source>
</evidence>
<keyword evidence="4" id="KW-0641">Proline biosynthesis</keyword>
<comment type="pathway">
    <text evidence="4">Amino-acid biosynthesis; L-proline biosynthesis; L-proline from L-glutamate 5-semialdehyde: step 1/1.</text>
</comment>
<keyword evidence="4" id="KW-0963">Cytoplasm</keyword>
<sequence>MKITIIGGGNIGGAIAGGLAASTLMKASDLTVADPSAAALERIKGLNSAIRTSQDNAAAVEGADLIILAVKPWLAEEVSATFRDKLNFDRQCLASVVAGVSFEKLKTMLDNGKDVRPALLRLIPNTAISLRESVTFIASDGASESQLNAVVTLFKELGQTVVVSEAMMAAGTSLASCGIAFALKYLGDSIKGGVELGFDETQSREIVMQTMRGALALLQANGTMPQTEIDKVTTPGGLTLKGLDAMAEGGFSEAVRAGLLKSR</sequence>
<protein>
    <recommendedName>
        <fullName evidence="4">Pyrroline-5-carboxylate reductase</fullName>
        <shortName evidence="4">P5C reductase</shortName>
        <shortName evidence="4">P5CR</shortName>
        <ecNumber evidence="4">1.5.1.2</ecNumber>
    </recommendedName>
    <alternativeName>
        <fullName evidence="4">PCA reductase</fullName>
    </alternativeName>
</protein>
<evidence type="ECO:0000256" key="1">
    <source>
        <dbReference type="ARBA" id="ARBA00005525"/>
    </source>
</evidence>
<dbReference type="InterPro" id="IPR008927">
    <property type="entry name" value="6-PGluconate_DH-like_C_sf"/>
</dbReference>
<dbReference type="Gene3D" id="1.10.3730.10">
    <property type="entry name" value="ProC C-terminal domain-like"/>
    <property type="match status" value="1"/>
</dbReference>
<dbReference type="PIRSF" id="PIRSF000193">
    <property type="entry name" value="Pyrrol-5-carb_rd"/>
    <property type="match status" value="1"/>
</dbReference>
<dbReference type="SUPFAM" id="SSF48179">
    <property type="entry name" value="6-phosphogluconate dehydrogenase C-terminal domain-like"/>
    <property type="match status" value="1"/>
</dbReference>
<keyword evidence="8" id="KW-1185">Reference proteome</keyword>
<feature type="domain" description="Pyrroline-5-carboxylate reductase dimerisation" evidence="6">
    <location>
        <begin position="165"/>
        <end position="259"/>
    </location>
</feature>
<evidence type="ECO:0000256" key="4">
    <source>
        <dbReference type="HAMAP-Rule" id="MF_01925"/>
    </source>
</evidence>
<comment type="function">
    <text evidence="4">Catalyzes the reduction of 1-pyrroline-5-carboxylate (PCA) to L-proline.</text>
</comment>
<keyword evidence="2 4" id="KW-0521">NADP</keyword>
<evidence type="ECO:0000313" key="8">
    <source>
        <dbReference type="Proteomes" id="UP000636891"/>
    </source>
</evidence>
<keyword evidence="4" id="KW-0028">Amino-acid biosynthesis</keyword>
<feature type="domain" description="Pyrroline-5-carboxylate reductase catalytic N-terminal" evidence="5">
    <location>
        <begin position="2"/>
        <end position="98"/>
    </location>
</feature>
<dbReference type="EMBL" id="JACOOK010000002">
    <property type="protein sequence ID" value="MBC5616081.1"/>
    <property type="molecule type" value="Genomic_DNA"/>
</dbReference>
<dbReference type="RefSeq" id="WP_101571691.1">
    <property type="nucleotide sequence ID" value="NZ_JACOOK010000002.1"/>
</dbReference>
<comment type="subcellular location">
    <subcellularLocation>
        <location evidence="4">Cytoplasm</location>
    </subcellularLocation>
</comment>
<accession>A0ABR7CKA8</accession>
<dbReference type="InterPro" id="IPR036291">
    <property type="entry name" value="NAD(P)-bd_dom_sf"/>
</dbReference>
<dbReference type="PANTHER" id="PTHR11645">
    <property type="entry name" value="PYRROLINE-5-CARBOXYLATE REDUCTASE"/>
    <property type="match status" value="1"/>
</dbReference>
<gene>
    <name evidence="4" type="primary">proC</name>
    <name evidence="7" type="ORF">H8S08_03485</name>
</gene>
<dbReference type="Proteomes" id="UP000636891">
    <property type="component" value="Unassembled WGS sequence"/>
</dbReference>
<dbReference type="PANTHER" id="PTHR11645:SF0">
    <property type="entry name" value="PYRROLINE-5-CARBOXYLATE REDUCTASE 3"/>
    <property type="match status" value="1"/>
</dbReference>
<dbReference type="Pfam" id="PF03807">
    <property type="entry name" value="F420_oxidored"/>
    <property type="match status" value="1"/>
</dbReference>
<dbReference type="SUPFAM" id="SSF51735">
    <property type="entry name" value="NAD(P)-binding Rossmann-fold domains"/>
    <property type="match status" value="1"/>
</dbReference>
<dbReference type="Pfam" id="PF14748">
    <property type="entry name" value="P5CR_dimer"/>
    <property type="match status" value="1"/>
</dbReference>
<proteinExistence type="inferred from homology"/>
<evidence type="ECO:0000256" key="2">
    <source>
        <dbReference type="ARBA" id="ARBA00022857"/>
    </source>
</evidence>
<comment type="caution">
    <text evidence="7">The sequence shown here is derived from an EMBL/GenBank/DDBJ whole genome shotgun (WGS) entry which is preliminary data.</text>
</comment>
<dbReference type="HAMAP" id="MF_01925">
    <property type="entry name" value="P5C_reductase"/>
    <property type="match status" value="1"/>
</dbReference>
<reference evidence="7 8" key="1">
    <citation type="submission" date="2020-08" db="EMBL/GenBank/DDBJ databases">
        <title>Genome public.</title>
        <authorList>
            <person name="Liu C."/>
            <person name="Sun Q."/>
        </authorList>
    </citation>
    <scope>NUCLEOTIDE SEQUENCE [LARGE SCALE GENOMIC DNA]</scope>
    <source>
        <strain evidence="7 8">New-7</strain>
    </source>
</reference>
<dbReference type="InterPro" id="IPR000304">
    <property type="entry name" value="Pyrroline-COOH_reductase"/>
</dbReference>
<comment type="catalytic activity">
    <reaction evidence="4">
        <text>L-proline + NAD(+) = (S)-1-pyrroline-5-carboxylate + NADH + 2 H(+)</text>
        <dbReference type="Rhea" id="RHEA:14105"/>
        <dbReference type="ChEBI" id="CHEBI:15378"/>
        <dbReference type="ChEBI" id="CHEBI:17388"/>
        <dbReference type="ChEBI" id="CHEBI:57540"/>
        <dbReference type="ChEBI" id="CHEBI:57945"/>
        <dbReference type="ChEBI" id="CHEBI:60039"/>
        <dbReference type="EC" id="1.5.1.2"/>
    </reaction>
</comment>
<keyword evidence="3 4" id="KW-0560">Oxidoreductase</keyword>
<comment type="similarity">
    <text evidence="1 4">Belongs to the pyrroline-5-carboxylate reductase family.</text>
</comment>
<dbReference type="Gene3D" id="3.40.50.720">
    <property type="entry name" value="NAD(P)-binding Rossmann-like Domain"/>
    <property type="match status" value="1"/>
</dbReference>
<evidence type="ECO:0000313" key="7">
    <source>
        <dbReference type="EMBL" id="MBC5616081.1"/>
    </source>
</evidence>
<comment type="catalytic activity">
    <reaction evidence="4">
        <text>L-proline + NADP(+) = (S)-1-pyrroline-5-carboxylate + NADPH + 2 H(+)</text>
        <dbReference type="Rhea" id="RHEA:14109"/>
        <dbReference type="ChEBI" id="CHEBI:15378"/>
        <dbReference type="ChEBI" id="CHEBI:17388"/>
        <dbReference type="ChEBI" id="CHEBI:57783"/>
        <dbReference type="ChEBI" id="CHEBI:58349"/>
        <dbReference type="ChEBI" id="CHEBI:60039"/>
        <dbReference type="EC" id="1.5.1.2"/>
    </reaction>
</comment>
<dbReference type="EC" id="1.5.1.2" evidence="4"/>
<evidence type="ECO:0000256" key="3">
    <source>
        <dbReference type="ARBA" id="ARBA00023002"/>
    </source>
</evidence>
<organism evidence="7 8">
    <name type="scientific">Alistipes hominis</name>
    <dbReference type="NCBI Taxonomy" id="2763015"/>
    <lineage>
        <taxon>Bacteria</taxon>
        <taxon>Pseudomonadati</taxon>
        <taxon>Bacteroidota</taxon>
        <taxon>Bacteroidia</taxon>
        <taxon>Bacteroidales</taxon>
        <taxon>Rikenellaceae</taxon>
        <taxon>Alistipes</taxon>
    </lineage>
</organism>
<dbReference type="InterPro" id="IPR028939">
    <property type="entry name" value="P5C_Rdtase_cat_N"/>
</dbReference>
<dbReference type="InterPro" id="IPR029036">
    <property type="entry name" value="P5CR_dimer"/>
</dbReference>
<evidence type="ECO:0000259" key="6">
    <source>
        <dbReference type="Pfam" id="PF14748"/>
    </source>
</evidence>
<name>A0ABR7CKA8_9BACT</name>